<name>A0A813KQR1_POLGL</name>
<dbReference type="AlphaFoldDB" id="A0A813KQR1"/>
<feature type="signal peptide" evidence="1">
    <location>
        <begin position="1"/>
        <end position="19"/>
    </location>
</feature>
<keyword evidence="1" id="KW-0732">Signal</keyword>
<feature type="chain" id="PRO_5032871102" evidence="1">
    <location>
        <begin position="20"/>
        <end position="169"/>
    </location>
</feature>
<protein>
    <submittedName>
        <fullName evidence="2">Uncharacterized protein</fullName>
    </submittedName>
</protein>
<evidence type="ECO:0000313" key="2">
    <source>
        <dbReference type="EMBL" id="CAE8710832.1"/>
    </source>
</evidence>
<sequence>SSLRVMLVAAVFCWRPGSCQRAFKISSTACNIAADATACQVAATGDAALQVTFSQSAATSLVLDMSSTTSCGASGEFCPQVFMVTSDHVGNTLALSLCSYYKQSDYSSHIITYTFMNVGNTHAFTVMDGNQIGRAVVPPGALRECFCHCSGTCATDTNNRLYCTHASQR</sequence>
<feature type="non-terminal residue" evidence="2">
    <location>
        <position position="1"/>
    </location>
</feature>
<organism evidence="2 3">
    <name type="scientific">Polarella glacialis</name>
    <name type="common">Dinoflagellate</name>
    <dbReference type="NCBI Taxonomy" id="89957"/>
    <lineage>
        <taxon>Eukaryota</taxon>
        <taxon>Sar</taxon>
        <taxon>Alveolata</taxon>
        <taxon>Dinophyceae</taxon>
        <taxon>Suessiales</taxon>
        <taxon>Suessiaceae</taxon>
        <taxon>Polarella</taxon>
    </lineage>
</organism>
<comment type="caution">
    <text evidence="2">The sequence shown here is derived from an EMBL/GenBank/DDBJ whole genome shotgun (WGS) entry which is preliminary data.</text>
</comment>
<evidence type="ECO:0000256" key="1">
    <source>
        <dbReference type="SAM" id="SignalP"/>
    </source>
</evidence>
<evidence type="ECO:0000313" key="3">
    <source>
        <dbReference type="Proteomes" id="UP000626109"/>
    </source>
</evidence>
<reference evidence="2" key="1">
    <citation type="submission" date="2021-02" db="EMBL/GenBank/DDBJ databases">
        <authorList>
            <person name="Dougan E. K."/>
            <person name="Rhodes N."/>
            <person name="Thang M."/>
            <person name="Chan C."/>
        </authorList>
    </citation>
    <scope>NUCLEOTIDE SEQUENCE</scope>
</reference>
<dbReference type="Proteomes" id="UP000626109">
    <property type="component" value="Unassembled WGS sequence"/>
</dbReference>
<dbReference type="EMBL" id="CAJNNW010032045">
    <property type="protein sequence ID" value="CAE8710832.1"/>
    <property type="molecule type" value="Genomic_DNA"/>
</dbReference>
<gene>
    <name evidence="2" type="ORF">PGLA2088_LOCUS36158</name>
</gene>
<proteinExistence type="predicted"/>
<accession>A0A813KQR1</accession>